<dbReference type="InterPro" id="IPR020635">
    <property type="entry name" value="Tyr_kinase_cat_dom"/>
</dbReference>
<dbReference type="Gene3D" id="3.30.505.10">
    <property type="entry name" value="SH2 domain"/>
    <property type="match status" value="1"/>
</dbReference>
<dbReference type="Pfam" id="PF00779">
    <property type="entry name" value="BTK"/>
    <property type="match status" value="1"/>
</dbReference>
<dbReference type="InterPro" id="IPR001562">
    <property type="entry name" value="Znf_Btk_motif"/>
</dbReference>
<keyword evidence="4" id="KW-0479">Metal-binding</keyword>
<dbReference type="SUPFAM" id="SSF55550">
    <property type="entry name" value="SH2 domain"/>
    <property type="match status" value="1"/>
</dbReference>
<dbReference type="SUPFAM" id="SSF50044">
    <property type="entry name" value="SH3-domain"/>
    <property type="match status" value="1"/>
</dbReference>
<dbReference type="Gene3D" id="2.30.30.40">
    <property type="entry name" value="SH3 Domains"/>
    <property type="match status" value="1"/>
</dbReference>
<evidence type="ECO:0000256" key="8">
    <source>
        <dbReference type="ARBA" id="ARBA00022833"/>
    </source>
</evidence>
<dbReference type="GO" id="GO:0005524">
    <property type="term" value="F:ATP binding"/>
    <property type="evidence" value="ECO:0007669"/>
    <property type="project" value="UniProtKB-UniRule"/>
</dbReference>
<evidence type="ECO:0000256" key="2">
    <source>
        <dbReference type="ARBA" id="ARBA00022443"/>
    </source>
</evidence>
<evidence type="ECO:0000259" key="18">
    <source>
        <dbReference type="PROSITE" id="PS50002"/>
    </source>
</evidence>
<keyword evidence="9 15" id="KW-0067">ATP-binding</keyword>
<dbReference type="PROSITE" id="PS00107">
    <property type="entry name" value="PROTEIN_KINASE_ATP"/>
    <property type="match status" value="1"/>
</dbReference>
<feature type="domain" description="SH2" evidence="17">
    <location>
        <begin position="248"/>
        <end position="342"/>
    </location>
</feature>
<evidence type="ECO:0000256" key="13">
    <source>
        <dbReference type="PROSITE-ProRule" id="PRU00192"/>
    </source>
</evidence>
<feature type="domain" description="SH3" evidence="18">
    <location>
        <begin position="182"/>
        <end position="242"/>
    </location>
</feature>
<dbReference type="GO" id="GO:0008270">
    <property type="term" value="F:zinc ion binding"/>
    <property type="evidence" value="ECO:0007669"/>
    <property type="project" value="UniProtKB-KW"/>
</dbReference>
<dbReference type="InterPro" id="IPR036860">
    <property type="entry name" value="SH2_dom_sf"/>
</dbReference>
<evidence type="ECO:0000259" key="19">
    <source>
        <dbReference type="PROSITE" id="PS50003"/>
    </source>
</evidence>
<dbReference type="InterPro" id="IPR011993">
    <property type="entry name" value="PH-like_dom_sf"/>
</dbReference>
<keyword evidence="7 16" id="KW-0418">Kinase</keyword>
<dbReference type="InterPro" id="IPR001452">
    <property type="entry name" value="SH3_domain"/>
</dbReference>
<dbReference type="GO" id="GO:0005737">
    <property type="term" value="C:cytoplasm"/>
    <property type="evidence" value="ECO:0007669"/>
    <property type="project" value="UniProtKB-ARBA"/>
</dbReference>
<evidence type="ECO:0000313" key="21">
    <source>
        <dbReference type="EMBL" id="GFS10639.1"/>
    </source>
</evidence>
<accession>A0AAV4IK40</accession>
<evidence type="ECO:0000256" key="5">
    <source>
        <dbReference type="ARBA" id="ARBA00022741"/>
    </source>
</evidence>
<protein>
    <recommendedName>
        <fullName evidence="16">Tyrosine-protein kinase</fullName>
        <ecNumber evidence="16">2.7.10.2</ecNumber>
    </recommendedName>
</protein>
<dbReference type="SUPFAM" id="SSF50729">
    <property type="entry name" value="PH domain-like"/>
    <property type="match status" value="1"/>
</dbReference>
<evidence type="ECO:0000313" key="22">
    <source>
        <dbReference type="Proteomes" id="UP000762676"/>
    </source>
</evidence>
<dbReference type="Pfam" id="PF00169">
    <property type="entry name" value="PH"/>
    <property type="match status" value="1"/>
</dbReference>
<evidence type="ECO:0000256" key="14">
    <source>
        <dbReference type="PROSITE-ProRule" id="PRU00432"/>
    </source>
</evidence>
<dbReference type="InterPro" id="IPR001245">
    <property type="entry name" value="Ser-Thr/Tyr_kinase_cat_dom"/>
</dbReference>
<reference evidence="21 22" key="1">
    <citation type="journal article" date="2021" name="Elife">
        <title>Chloroplast acquisition without the gene transfer in kleptoplastic sea slugs, Plakobranchus ocellatus.</title>
        <authorList>
            <person name="Maeda T."/>
            <person name="Takahashi S."/>
            <person name="Yoshida T."/>
            <person name="Shimamura S."/>
            <person name="Takaki Y."/>
            <person name="Nagai Y."/>
            <person name="Toyoda A."/>
            <person name="Suzuki Y."/>
            <person name="Arimoto A."/>
            <person name="Ishii H."/>
            <person name="Satoh N."/>
            <person name="Nishiyama T."/>
            <person name="Hasebe M."/>
            <person name="Maruyama T."/>
            <person name="Minagawa J."/>
            <person name="Obokata J."/>
            <person name="Shigenobu S."/>
        </authorList>
    </citation>
    <scope>NUCLEOTIDE SEQUENCE [LARGE SCALE GENOMIC DNA]</scope>
</reference>
<dbReference type="SMART" id="SM00326">
    <property type="entry name" value="SH3"/>
    <property type="match status" value="1"/>
</dbReference>
<evidence type="ECO:0000256" key="15">
    <source>
        <dbReference type="PROSITE-ProRule" id="PRU10141"/>
    </source>
</evidence>
<dbReference type="GO" id="GO:0035556">
    <property type="term" value="P:intracellular signal transduction"/>
    <property type="evidence" value="ECO:0007669"/>
    <property type="project" value="InterPro"/>
</dbReference>
<organism evidence="21 22">
    <name type="scientific">Elysia marginata</name>
    <dbReference type="NCBI Taxonomy" id="1093978"/>
    <lineage>
        <taxon>Eukaryota</taxon>
        <taxon>Metazoa</taxon>
        <taxon>Spiralia</taxon>
        <taxon>Lophotrochozoa</taxon>
        <taxon>Mollusca</taxon>
        <taxon>Gastropoda</taxon>
        <taxon>Heterobranchia</taxon>
        <taxon>Euthyneura</taxon>
        <taxon>Panpulmonata</taxon>
        <taxon>Sacoglossa</taxon>
        <taxon>Placobranchoidea</taxon>
        <taxon>Plakobranchidae</taxon>
        <taxon>Elysia</taxon>
    </lineage>
</organism>
<keyword evidence="10 12" id="KW-0727">SH2 domain</keyword>
<keyword evidence="6 14" id="KW-0863">Zinc-finger</keyword>
<dbReference type="PROSITE" id="PS50002">
    <property type="entry name" value="SH3"/>
    <property type="match status" value="1"/>
</dbReference>
<evidence type="ECO:0000256" key="1">
    <source>
        <dbReference type="ARBA" id="ARBA00001947"/>
    </source>
</evidence>
<dbReference type="PROSITE" id="PS50001">
    <property type="entry name" value="SH2"/>
    <property type="match status" value="1"/>
</dbReference>
<keyword evidence="8" id="KW-0862">Zinc</keyword>
<evidence type="ECO:0000256" key="6">
    <source>
        <dbReference type="ARBA" id="ARBA00022771"/>
    </source>
</evidence>
<evidence type="ECO:0000259" key="20">
    <source>
        <dbReference type="PROSITE" id="PS50011"/>
    </source>
</evidence>
<comment type="caution">
    <text evidence="21">The sequence shown here is derived from an EMBL/GenBank/DDBJ whole genome shotgun (WGS) entry which is preliminary data.</text>
</comment>
<name>A0AAV4IK40_9GAST</name>
<dbReference type="InterPro" id="IPR000719">
    <property type="entry name" value="Prot_kinase_dom"/>
</dbReference>
<dbReference type="AlphaFoldDB" id="A0AAV4IK40"/>
<keyword evidence="11 16" id="KW-0829">Tyrosine-protein kinase</keyword>
<dbReference type="Proteomes" id="UP000762676">
    <property type="component" value="Unassembled WGS sequence"/>
</dbReference>
<dbReference type="Gene3D" id="2.30.29.30">
    <property type="entry name" value="Pleckstrin-homology domain (PH domain)/Phosphotyrosine-binding domain (PTB)"/>
    <property type="match status" value="1"/>
</dbReference>
<dbReference type="SMART" id="SM00252">
    <property type="entry name" value="SH2"/>
    <property type="match status" value="1"/>
</dbReference>
<evidence type="ECO:0000256" key="4">
    <source>
        <dbReference type="ARBA" id="ARBA00022723"/>
    </source>
</evidence>
<comment type="cofactor">
    <cofactor evidence="1">
        <name>Zn(2+)</name>
        <dbReference type="ChEBI" id="CHEBI:29105"/>
    </cofactor>
</comment>
<gene>
    <name evidence="21" type="ORF">ElyMa_004814400</name>
</gene>
<dbReference type="SUPFAM" id="SSF56112">
    <property type="entry name" value="Protein kinase-like (PK-like)"/>
    <property type="match status" value="1"/>
</dbReference>
<dbReference type="InterPro" id="IPR050198">
    <property type="entry name" value="Non-receptor_tyrosine_kinases"/>
</dbReference>
<dbReference type="Pfam" id="PF00017">
    <property type="entry name" value="SH2"/>
    <property type="match status" value="1"/>
</dbReference>
<sequence length="484" mass="55655">MSASSKYANGFGQVLKSGVLVKRSVIKRKTFQTQNYKRRLFELTENALAYYDGDVQNKGKQKGAILLKNIKVVAEVNDKSLEDKINVFQIVYSEKDDFCTLYIIADSNVERQNWIDQIRSACLNKGAKFFEKYHPGVWTKKRPFFDCCHQSDRNAIGCKHDSLCRPDLSPQAPELPPRPERAPAQVYIAMFDYIPTDDSGLELIEGEQYTIIDASAEHWWYAENRQGEQGYIPSNFIKKNCGLEMFEWYYKDCSREKSRSLLMNSKQDGCFLIRDSQSCPGEYTLAVYTTEQGGNVRHYQIKRDDSGLFFISKEYPQASIPELVHYHKHNPGGLYTRLRNPPPRGNKPQTAGFAHGKWSLDPKLLTVGKELGRGNFGVVHEGFYQNGPNRMPVAIKMMTVNPSSDEVLQEFKTMTFLAHPNLVQLYGVILDQSPQIIVTELLRHGDLNKYLRDNRESLYYNDNRLLDFGIQVKIVFFFYAYAII</sequence>
<keyword evidence="5 15" id="KW-0547">Nucleotide-binding</keyword>
<dbReference type="Gene3D" id="3.30.200.20">
    <property type="entry name" value="Phosphorylase Kinase, domain 1"/>
    <property type="match status" value="1"/>
</dbReference>
<keyword evidence="3 16" id="KW-0808">Transferase</keyword>
<dbReference type="SMART" id="SM00219">
    <property type="entry name" value="TyrKc"/>
    <property type="match status" value="1"/>
</dbReference>
<evidence type="ECO:0000256" key="11">
    <source>
        <dbReference type="ARBA" id="ARBA00023137"/>
    </source>
</evidence>
<dbReference type="EC" id="2.7.10.2" evidence="16"/>
<dbReference type="PANTHER" id="PTHR24418">
    <property type="entry name" value="TYROSINE-PROTEIN KINASE"/>
    <property type="match status" value="1"/>
</dbReference>
<proteinExistence type="inferred from homology"/>
<comment type="similarity">
    <text evidence="16">Belongs to the protein kinase superfamily. Tyr protein kinase family.</text>
</comment>
<dbReference type="InterPro" id="IPR000980">
    <property type="entry name" value="SH2"/>
</dbReference>
<keyword evidence="2 13" id="KW-0728">SH3 domain</keyword>
<dbReference type="InterPro" id="IPR001849">
    <property type="entry name" value="PH_domain"/>
</dbReference>
<dbReference type="Pfam" id="PF07714">
    <property type="entry name" value="PK_Tyr_Ser-Thr"/>
    <property type="match status" value="1"/>
</dbReference>
<keyword evidence="22" id="KW-1185">Reference proteome</keyword>
<evidence type="ECO:0000256" key="16">
    <source>
        <dbReference type="RuleBase" id="RU362096"/>
    </source>
</evidence>
<dbReference type="EMBL" id="BMAT01009635">
    <property type="protein sequence ID" value="GFS10639.1"/>
    <property type="molecule type" value="Genomic_DNA"/>
</dbReference>
<evidence type="ECO:0000256" key="12">
    <source>
        <dbReference type="PROSITE-ProRule" id="PRU00191"/>
    </source>
</evidence>
<evidence type="ECO:0000259" key="17">
    <source>
        <dbReference type="PROSITE" id="PS50001"/>
    </source>
</evidence>
<dbReference type="GO" id="GO:0004715">
    <property type="term" value="F:non-membrane spanning protein tyrosine kinase activity"/>
    <property type="evidence" value="ECO:0007669"/>
    <property type="project" value="UniProtKB-EC"/>
</dbReference>
<evidence type="ECO:0000256" key="3">
    <source>
        <dbReference type="ARBA" id="ARBA00022679"/>
    </source>
</evidence>
<dbReference type="PROSITE" id="PS50011">
    <property type="entry name" value="PROTEIN_KINASE_DOM"/>
    <property type="match status" value="1"/>
</dbReference>
<feature type="binding site" evidence="15">
    <location>
        <position position="396"/>
    </location>
    <ligand>
        <name>ATP</name>
        <dbReference type="ChEBI" id="CHEBI:30616"/>
    </ligand>
</feature>
<evidence type="ECO:0000256" key="9">
    <source>
        <dbReference type="ARBA" id="ARBA00022840"/>
    </source>
</evidence>
<evidence type="ECO:0000256" key="10">
    <source>
        <dbReference type="ARBA" id="ARBA00022999"/>
    </source>
</evidence>
<comment type="catalytic activity">
    <reaction evidence="16">
        <text>L-tyrosyl-[protein] + ATP = O-phospho-L-tyrosyl-[protein] + ADP + H(+)</text>
        <dbReference type="Rhea" id="RHEA:10596"/>
        <dbReference type="Rhea" id="RHEA-COMP:10136"/>
        <dbReference type="Rhea" id="RHEA-COMP:20101"/>
        <dbReference type="ChEBI" id="CHEBI:15378"/>
        <dbReference type="ChEBI" id="CHEBI:30616"/>
        <dbReference type="ChEBI" id="CHEBI:46858"/>
        <dbReference type="ChEBI" id="CHEBI:61978"/>
        <dbReference type="ChEBI" id="CHEBI:456216"/>
        <dbReference type="EC" id="2.7.10.2"/>
    </reaction>
</comment>
<evidence type="ECO:0000256" key="7">
    <source>
        <dbReference type="ARBA" id="ARBA00022777"/>
    </source>
</evidence>
<dbReference type="InterPro" id="IPR011009">
    <property type="entry name" value="Kinase-like_dom_sf"/>
</dbReference>
<dbReference type="PRINTS" id="PR00401">
    <property type="entry name" value="SH2DOMAIN"/>
</dbReference>
<dbReference type="PROSITE" id="PS51113">
    <property type="entry name" value="ZF_BTK"/>
    <property type="match status" value="1"/>
</dbReference>
<dbReference type="SMART" id="SM00233">
    <property type="entry name" value="PH"/>
    <property type="match status" value="1"/>
</dbReference>
<feature type="domain" description="PH" evidence="19">
    <location>
        <begin position="13"/>
        <end position="123"/>
    </location>
</feature>
<dbReference type="Pfam" id="PF00018">
    <property type="entry name" value="SH3_1"/>
    <property type="match status" value="1"/>
</dbReference>
<dbReference type="InterPro" id="IPR017441">
    <property type="entry name" value="Protein_kinase_ATP_BS"/>
</dbReference>
<dbReference type="PROSITE" id="PS50003">
    <property type="entry name" value="PH_DOMAIN"/>
    <property type="match status" value="1"/>
</dbReference>
<feature type="domain" description="Protein kinase" evidence="20">
    <location>
        <begin position="365"/>
        <end position="484"/>
    </location>
</feature>
<dbReference type="InterPro" id="IPR036028">
    <property type="entry name" value="SH3-like_dom_sf"/>
</dbReference>